<sequence length="220" mass="23569">MTRAASPAWHVCEDCGSAYGLPTAAPTGNGTGPALCVPCHTEHLTRHAARVQLEALTAPIVGAWAAQWMRAGIPFQELLSMAEHLTGADMAEDYGDAYRARTLRLLARAYPAPAALPEDVPPLRTLIDPAALPALRECRPAMPEHGISRPFFVNDRGEAVTIFPRVDTLTFLQADGVRVLIFTGHAQRTTGPVFGPHGYRVPAHLWAHVEAALTGEGVTA</sequence>
<dbReference type="Proteomes" id="UP000645517">
    <property type="component" value="Unassembled WGS sequence"/>
</dbReference>
<organism evidence="1 2">
    <name type="scientific">Deinococcus daejeonensis</name>
    <dbReference type="NCBI Taxonomy" id="1007098"/>
    <lineage>
        <taxon>Bacteria</taxon>
        <taxon>Thermotogati</taxon>
        <taxon>Deinococcota</taxon>
        <taxon>Deinococci</taxon>
        <taxon>Deinococcales</taxon>
        <taxon>Deinococcaceae</taxon>
        <taxon>Deinococcus</taxon>
    </lineage>
</organism>
<protein>
    <recommendedName>
        <fullName evidence="3">GATA-type domain-containing protein</fullName>
    </recommendedName>
</protein>
<keyword evidence="2" id="KW-1185">Reference proteome</keyword>
<gene>
    <name evidence="1" type="ORF">GCM10010842_00290</name>
</gene>
<name>A0ABQ2ITC5_9DEIO</name>
<proteinExistence type="predicted"/>
<evidence type="ECO:0008006" key="3">
    <source>
        <dbReference type="Google" id="ProtNLM"/>
    </source>
</evidence>
<accession>A0ABQ2ITC5</accession>
<dbReference type="EMBL" id="BMOR01000001">
    <property type="protein sequence ID" value="GGN27395.1"/>
    <property type="molecule type" value="Genomic_DNA"/>
</dbReference>
<comment type="caution">
    <text evidence="1">The sequence shown here is derived from an EMBL/GenBank/DDBJ whole genome shotgun (WGS) entry which is preliminary data.</text>
</comment>
<reference evidence="2" key="1">
    <citation type="journal article" date="2019" name="Int. J. Syst. Evol. Microbiol.">
        <title>The Global Catalogue of Microorganisms (GCM) 10K type strain sequencing project: providing services to taxonomists for standard genome sequencing and annotation.</title>
        <authorList>
            <consortium name="The Broad Institute Genomics Platform"/>
            <consortium name="The Broad Institute Genome Sequencing Center for Infectious Disease"/>
            <person name="Wu L."/>
            <person name="Ma J."/>
        </authorList>
    </citation>
    <scope>NUCLEOTIDE SEQUENCE [LARGE SCALE GENOMIC DNA]</scope>
    <source>
        <strain evidence="2">JCM 16918</strain>
    </source>
</reference>
<evidence type="ECO:0000313" key="1">
    <source>
        <dbReference type="EMBL" id="GGN27395.1"/>
    </source>
</evidence>
<dbReference type="RefSeq" id="WP_189052960.1">
    <property type="nucleotide sequence ID" value="NZ_BMOR01000001.1"/>
</dbReference>
<evidence type="ECO:0000313" key="2">
    <source>
        <dbReference type="Proteomes" id="UP000645517"/>
    </source>
</evidence>